<name>A0A182SBN1_9DIPT</name>
<sequence length="166" mass="18058">MGRTLIGHSLFVSVHVHYDEGDEETAATEDMASTIPRPNNGTIKSTLADVTSDSMLEDITDDEADAEEVDDDDEGDDQDLEGTSDDDEPEVKVSVMNEENVRCTDGESVCESECVNPCEGMSSVGASVTRESKVDKRMDESHPESNHIVRHYADSGEDAVDRSEGK</sequence>
<proteinExistence type="predicted"/>
<feature type="region of interest" description="Disordered" evidence="1">
    <location>
        <begin position="22"/>
        <end position="99"/>
    </location>
</feature>
<organism evidence="2 3">
    <name type="scientific">Anopheles maculatus</name>
    <dbReference type="NCBI Taxonomy" id="74869"/>
    <lineage>
        <taxon>Eukaryota</taxon>
        <taxon>Metazoa</taxon>
        <taxon>Ecdysozoa</taxon>
        <taxon>Arthropoda</taxon>
        <taxon>Hexapoda</taxon>
        <taxon>Insecta</taxon>
        <taxon>Pterygota</taxon>
        <taxon>Neoptera</taxon>
        <taxon>Endopterygota</taxon>
        <taxon>Diptera</taxon>
        <taxon>Nematocera</taxon>
        <taxon>Culicoidea</taxon>
        <taxon>Culicidae</taxon>
        <taxon>Anophelinae</taxon>
        <taxon>Anopheles</taxon>
        <taxon>Anopheles maculatus group</taxon>
    </lineage>
</organism>
<protein>
    <submittedName>
        <fullName evidence="2">Uncharacterized protein</fullName>
    </submittedName>
</protein>
<reference evidence="2" key="2">
    <citation type="submission" date="2020-05" db="UniProtKB">
        <authorList>
            <consortium name="EnsemblMetazoa"/>
        </authorList>
    </citation>
    <scope>IDENTIFICATION</scope>
    <source>
        <strain evidence="2">maculatus3</strain>
    </source>
</reference>
<feature type="compositionally biased region" description="Acidic residues" evidence="1">
    <location>
        <begin position="55"/>
        <end position="89"/>
    </location>
</feature>
<feature type="compositionally biased region" description="Basic and acidic residues" evidence="1">
    <location>
        <begin position="130"/>
        <end position="166"/>
    </location>
</feature>
<dbReference type="EnsemblMetazoa" id="AMAM003538-RA">
    <property type="protein sequence ID" value="AMAM003538-PA"/>
    <property type="gene ID" value="AMAM003538"/>
</dbReference>
<evidence type="ECO:0000256" key="1">
    <source>
        <dbReference type="SAM" id="MobiDB-lite"/>
    </source>
</evidence>
<reference evidence="3" key="1">
    <citation type="submission" date="2013-09" db="EMBL/GenBank/DDBJ databases">
        <title>The Genome Sequence of Anopheles maculatus species B.</title>
        <authorList>
            <consortium name="The Broad Institute Genomics Platform"/>
            <person name="Neafsey D.E."/>
            <person name="Besansky N."/>
            <person name="Howell P."/>
            <person name="Walton C."/>
            <person name="Young S.K."/>
            <person name="Zeng Q."/>
            <person name="Gargeya S."/>
            <person name="Fitzgerald M."/>
            <person name="Haas B."/>
            <person name="Abouelleil A."/>
            <person name="Allen A.W."/>
            <person name="Alvarado L."/>
            <person name="Arachchi H.M."/>
            <person name="Berlin A.M."/>
            <person name="Chapman S.B."/>
            <person name="Gainer-Dewar J."/>
            <person name="Goldberg J."/>
            <person name="Griggs A."/>
            <person name="Gujja S."/>
            <person name="Hansen M."/>
            <person name="Howarth C."/>
            <person name="Imamovic A."/>
            <person name="Ireland A."/>
            <person name="Larimer J."/>
            <person name="McCowan C."/>
            <person name="Murphy C."/>
            <person name="Pearson M."/>
            <person name="Poon T.W."/>
            <person name="Priest M."/>
            <person name="Roberts A."/>
            <person name="Saif S."/>
            <person name="Shea T."/>
            <person name="Sisk P."/>
            <person name="Sykes S."/>
            <person name="Wortman J."/>
            <person name="Nusbaum C."/>
            <person name="Birren B."/>
        </authorList>
    </citation>
    <scope>NUCLEOTIDE SEQUENCE [LARGE SCALE GENOMIC DNA]</scope>
    <source>
        <strain evidence="3">maculatus3</strain>
    </source>
</reference>
<dbReference type="VEuPathDB" id="VectorBase:AMAM003538"/>
<feature type="region of interest" description="Disordered" evidence="1">
    <location>
        <begin position="115"/>
        <end position="166"/>
    </location>
</feature>
<dbReference type="Proteomes" id="UP000075901">
    <property type="component" value="Unassembled WGS sequence"/>
</dbReference>
<dbReference type="AlphaFoldDB" id="A0A182SBN1"/>
<feature type="compositionally biased region" description="Polar residues" evidence="1">
    <location>
        <begin position="36"/>
        <end position="54"/>
    </location>
</feature>
<accession>A0A182SBN1</accession>
<evidence type="ECO:0000313" key="2">
    <source>
        <dbReference type="EnsemblMetazoa" id="AMAM003538-PA"/>
    </source>
</evidence>
<keyword evidence="3" id="KW-1185">Reference proteome</keyword>
<evidence type="ECO:0000313" key="3">
    <source>
        <dbReference type="Proteomes" id="UP000075901"/>
    </source>
</evidence>